<protein>
    <submittedName>
        <fullName evidence="1">Uncharacterized protein</fullName>
    </submittedName>
</protein>
<proteinExistence type="predicted"/>
<feature type="non-terminal residue" evidence="1">
    <location>
        <position position="111"/>
    </location>
</feature>
<gene>
    <name evidence="1" type="ORF">S01H1_68957</name>
</gene>
<accession>X0WYZ9</accession>
<dbReference type="EMBL" id="BARS01045754">
    <property type="protein sequence ID" value="GAG36179.1"/>
    <property type="molecule type" value="Genomic_DNA"/>
</dbReference>
<organism evidence="1">
    <name type="scientific">marine sediment metagenome</name>
    <dbReference type="NCBI Taxonomy" id="412755"/>
    <lineage>
        <taxon>unclassified sequences</taxon>
        <taxon>metagenomes</taxon>
        <taxon>ecological metagenomes</taxon>
    </lineage>
</organism>
<name>X0WYZ9_9ZZZZ</name>
<dbReference type="AlphaFoldDB" id="X0WYZ9"/>
<sequence length="111" mass="12980">MTLWYLRDGTPLESTKDNLRWIAALFESEEYRVVAQTELFGGFVVSTIWIGIGYSPPLAHQGFEPPLIFETMVFTPHWYGFDDLDQWRYATEEGAWFGHAAAVKFWRRQTL</sequence>
<comment type="caution">
    <text evidence="1">The sequence shown here is derived from an EMBL/GenBank/DDBJ whole genome shotgun (WGS) entry which is preliminary data.</text>
</comment>
<evidence type="ECO:0000313" key="1">
    <source>
        <dbReference type="EMBL" id="GAG36179.1"/>
    </source>
</evidence>
<reference evidence="1" key="1">
    <citation type="journal article" date="2014" name="Front. Microbiol.">
        <title>High frequency of phylogenetically diverse reductive dehalogenase-homologous genes in deep subseafloor sedimentary metagenomes.</title>
        <authorList>
            <person name="Kawai M."/>
            <person name="Futagami T."/>
            <person name="Toyoda A."/>
            <person name="Takaki Y."/>
            <person name="Nishi S."/>
            <person name="Hori S."/>
            <person name="Arai W."/>
            <person name="Tsubouchi T."/>
            <person name="Morono Y."/>
            <person name="Uchiyama I."/>
            <person name="Ito T."/>
            <person name="Fujiyama A."/>
            <person name="Inagaki F."/>
            <person name="Takami H."/>
        </authorList>
    </citation>
    <scope>NUCLEOTIDE SEQUENCE</scope>
    <source>
        <strain evidence="1">Expedition CK06-06</strain>
    </source>
</reference>